<dbReference type="Proteomes" id="UP000250266">
    <property type="component" value="Unassembled WGS sequence"/>
</dbReference>
<sequence length="60" mass="6520">MFELVPLSFELPLLVLELALLVLELAVLVPFEFLRLGLFILSPSALVMALFGSICACQVG</sequence>
<reference evidence="2 3" key="1">
    <citation type="journal article" date="2016" name="Nat. Commun.">
        <title>Ectomycorrhizal ecology is imprinted in the genome of the dominant symbiotic fungus Cenococcum geophilum.</title>
        <authorList>
            <consortium name="DOE Joint Genome Institute"/>
            <person name="Peter M."/>
            <person name="Kohler A."/>
            <person name="Ohm R.A."/>
            <person name="Kuo A."/>
            <person name="Krutzmann J."/>
            <person name="Morin E."/>
            <person name="Arend M."/>
            <person name="Barry K.W."/>
            <person name="Binder M."/>
            <person name="Choi C."/>
            <person name="Clum A."/>
            <person name="Copeland A."/>
            <person name="Grisel N."/>
            <person name="Haridas S."/>
            <person name="Kipfer T."/>
            <person name="LaButti K."/>
            <person name="Lindquist E."/>
            <person name="Lipzen A."/>
            <person name="Maire R."/>
            <person name="Meier B."/>
            <person name="Mihaltcheva S."/>
            <person name="Molinier V."/>
            <person name="Murat C."/>
            <person name="Poggeler S."/>
            <person name="Quandt C.A."/>
            <person name="Sperisen C."/>
            <person name="Tritt A."/>
            <person name="Tisserant E."/>
            <person name="Crous P.W."/>
            <person name="Henrissat B."/>
            <person name="Nehls U."/>
            <person name="Egli S."/>
            <person name="Spatafora J.W."/>
            <person name="Grigoriev I.V."/>
            <person name="Martin F.M."/>
        </authorList>
    </citation>
    <scope>NUCLEOTIDE SEQUENCE [LARGE SCALE GENOMIC DNA]</scope>
    <source>
        <strain evidence="2 3">CBS 459.81</strain>
    </source>
</reference>
<evidence type="ECO:0000313" key="3">
    <source>
        <dbReference type="Proteomes" id="UP000250266"/>
    </source>
</evidence>
<dbReference type="EMBL" id="KV745350">
    <property type="protein sequence ID" value="OCK75200.1"/>
    <property type="molecule type" value="Genomic_DNA"/>
</dbReference>
<evidence type="ECO:0000256" key="1">
    <source>
        <dbReference type="SAM" id="Phobius"/>
    </source>
</evidence>
<dbReference type="AlphaFoldDB" id="A0A8E2JAB5"/>
<protein>
    <submittedName>
        <fullName evidence="2">Uncharacterized protein</fullName>
    </submittedName>
</protein>
<gene>
    <name evidence="2" type="ORF">K432DRAFT_386336</name>
</gene>
<name>A0A8E2JAB5_9PEZI</name>
<keyword evidence="3" id="KW-1185">Reference proteome</keyword>
<proteinExistence type="predicted"/>
<keyword evidence="1" id="KW-0472">Membrane</keyword>
<organism evidence="2 3">
    <name type="scientific">Lepidopterella palustris CBS 459.81</name>
    <dbReference type="NCBI Taxonomy" id="1314670"/>
    <lineage>
        <taxon>Eukaryota</taxon>
        <taxon>Fungi</taxon>
        <taxon>Dikarya</taxon>
        <taxon>Ascomycota</taxon>
        <taxon>Pezizomycotina</taxon>
        <taxon>Dothideomycetes</taxon>
        <taxon>Pleosporomycetidae</taxon>
        <taxon>Mytilinidiales</taxon>
        <taxon>Argynnaceae</taxon>
        <taxon>Lepidopterella</taxon>
    </lineage>
</organism>
<accession>A0A8E2JAB5</accession>
<feature type="transmembrane region" description="Helical" evidence="1">
    <location>
        <begin position="12"/>
        <end position="31"/>
    </location>
</feature>
<evidence type="ECO:0000313" key="2">
    <source>
        <dbReference type="EMBL" id="OCK75200.1"/>
    </source>
</evidence>
<keyword evidence="1" id="KW-1133">Transmembrane helix</keyword>
<keyword evidence="1" id="KW-0812">Transmembrane</keyword>
<feature type="transmembrane region" description="Helical" evidence="1">
    <location>
        <begin position="37"/>
        <end position="57"/>
    </location>
</feature>